<feature type="domain" description="GIY-YIG" evidence="10">
    <location>
        <begin position="8"/>
        <end position="82"/>
    </location>
</feature>
<evidence type="ECO:0000256" key="2">
    <source>
        <dbReference type="ARBA" id="ARBA00022763"/>
    </source>
</evidence>
<dbReference type="InterPro" id="IPR010994">
    <property type="entry name" value="RuvA_2-like"/>
</dbReference>
<dbReference type="InterPro" id="IPR003583">
    <property type="entry name" value="Hlx-hairpin-Hlx_DNA-bd_motif"/>
</dbReference>
<dbReference type="STRING" id="1401685.P857_131"/>
<dbReference type="PANTHER" id="PTHR30562">
    <property type="entry name" value="UVRC/OXIDOREDUCTASE"/>
    <property type="match status" value="1"/>
</dbReference>
<dbReference type="Gene3D" id="1.10.150.20">
    <property type="entry name" value="5' to 3' exonuclease, C-terminal subdomain"/>
    <property type="match status" value="1"/>
</dbReference>
<dbReference type="GO" id="GO:0005737">
    <property type="term" value="C:cytoplasm"/>
    <property type="evidence" value="ECO:0007669"/>
    <property type="project" value="UniProtKB-SubCell"/>
</dbReference>
<dbReference type="InterPro" id="IPR001943">
    <property type="entry name" value="UVR_dom"/>
</dbReference>
<dbReference type="SUPFAM" id="SSF46600">
    <property type="entry name" value="C-terminal UvrC-binding domain of UvrB"/>
    <property type="match status" value="1"/>
</dbReference>
<keyword evidence="7 8" id="KW-0742">SOS response</keyword>
<feature type="domain" description="UVR" evidence="9">
    <location>
        <begin position="193"/>
        <end position="228"/>
    </location>
</feature>
<dbReference type="GO" id="GO:0009381">
    <property type="term" value="F:excinuclease ABC activity"/>
    <property type="evidence" value="ECO:0007669"/>
    <property type="project" value="UniProtKB-UniRule"/>
</dbReference>
<dbReference type="InterPro" id="IPR004791">
    <property type="entry name" value="UvrC"/>
</dbReference>
<evidence type="ECO:0000313" key="13">
    <source>
        <dbReference type="Proteomes" id="UP000018951"/>
    </source>
</evidence>
<dbReference type="SUPFAM" id="SSF82771">
    <property type="entry name" value="GIY-YIG endonuclease"/>
    <property type="match status" value="1"/>
</dbReference>
<gene>
    <name evidence="8 12" type="primary">uvrC</name>
    <name evidence="12" type="ORF">P857_131</name>
</gene>
<organism evidence="12 13">
    <name type="scientific">Candidatus Xenolissoclinum pacificiensis L6</name>
    <dbReference type="NCBI Taxonomy" id="1401685"/>
    <lineage>
        <taxon>Bacteria</taxon>
        <taxon>Pseudomonadati</taxon>
        <taxon>Pseudomonadota</taxon>
        <taxon>Alphaproteobacteria</taxon>
        <taxon>Rickettsiales</taxon>
        <taxon>Anaplasmataceae</taxon>
        <taxon>Candidatus Xenolissoclinum</taxon>
    </lineage>
</organism>
<dbReference type="Pfam" id="PF02151">
    <property type="entry name" value="UVR"/>
    <property type="match status" value="1"/>
</dbReference>
<evidence type="ECO:0000256" key="6">
    <source>
        <dbReference type="ARBA" id="ARBA00023204"/>
    </source>
</evidence>
<dbReference type="InterPro" id="IPR000305">
    <property type="entry name" value="GIY-YIG_endonuc"/>
</dbReference>
<evidence type="ECO:0000256" key="3">
    <source>
        <dbReference type="ARBA" id="ARBA00022769"/>
    </source>
</evidence>
<dbReference type="SUPFAM" id="SSF47781">
    <property type="entry name" value="RuvA domain 2-like"/>
    <property type="match status" value="1"/>
</dbReference>
<dbReference type="GO" id="GO:0009432">
    <property type="term" value="P:SOS response"/>
    <property type="evidence" value="ECO:0007669"/>
    <property type="project" value="UniProtKB-UniRule"/>
</dbReference>
<dbReference type="HAMAP" id="MF_00203">
    <property type="entry name" value="UvrC"/>
    <property type="match status" value="1"/>
</dbReference>
<comment type="subcellular location">
    <subcellularLocation>
        <location evidence="8">Cytoplasm</location>
    </subcellularLocation>
</comment>
<evidence type="ECO:0000259" key="10">
    <source>
        <dbReference type="PROSITE" id="PS50164"/>
    </source>
</evidence>
<dbReference type="InterPro" id="IPR035901">
    <property type="entry name" value="GIY-YIG_endonuc_sf"/>
</dbReference>
<dbReference type="InterPro" id="IPR050066">
    <property type="entry name" value="UvrABC_protein_C"/>
</dbReference>
<keyword evidence="3 8" id="KW-0228">DNA excision</keyword>
<sequence>MDINYLPMKPGVYKMIDCKKKIIYVGMSKNIKSRVLQHINNPKAYNMISQVHKIQYIITSNHIEALILEAKIIRQYQPRYNVLLKDDKSFPHIFIGKNHHMFPRIYQGRQTDKHPKHCFGPFTSNTDVRNIIRTLQETFLIRSCADPFFQSRTRPCMEYEIKRCSAPCVGYISEQEYNFSINRALRVLKGDLKSVEKSLWEEMYTASKKRNYERAGLIRDRIRSLLKIHNILNIENKGHFIGHYFSENRCCIHVIISEMDKVSNYQYFFDNTYDKNHVMDQFLLQFYLQRQHFNECIYISYPISQTSIEALQSILPNKNPLIYDLNNKMVNIACNTARDNLMVRLRKEKFHIDYLLQIQALLKLPYMPEKIEVYDNSHHHAIHAIGVMIVVDTNGFNKKLYRKFNLAPLHKGNDYSMMSEVLTRRMKKTDTKPDVIFLDGGPGHIHIGLNLLQGIRFACIAKGTNRNQGNETLYLDDGSSVKLQKQDKLLFFLQRIRDESHRFAITSHRKKHNKHFTQSILEQIEGIGKTLAKRLLYHFSSIDEISEQSCDALQKIPGINKKVACNIYLYFQDTKRKL</sequence>
<keyword evidence="2 8" id="KW-0227">DNA damage</keyword>
<dbReference type="InterPro" id="IPR038476">
    <property type="entry name" value="UvrC_RNase_H_dom_sf"/>
</dbReference>
<evidence type="ECO:0000256" key="1">
    <source>
        <dbReference type="ARBA" id="ARBA00022490"/>
    </source>
</evidence>
<dbReference type="PANTHER" id="PTHR30562:SF10">
    <property type="entry name" value="EXCINUCLEASE CHO"/>
    <property type="match status" value="1"/>
</dbReference>
<evidence type="ECO:0000256" key="7">
    <source>
        <dbReference type="ARBA" id="ARBA00023236"/>
    </source>
</evidence>
<dbReference type="PROSITE" id="PS50165">
    <property type="entry name" value="UVRC"/>
    <property type="match status" value="1"/>
</dbReference>
<evidence type="ECO:0000259" key="11">
    <source>
        <dbReference type="PROSITE" id="PS50165"/>
    </source>
</evidence>
<dbReference type="AlphaFoldDB" id="W2UY61"/>
<dbReference type="InterPro" id="IPR036876">
    <property type="entry name" value="UVR_dom_sf"/>
</dbReference>
<reference evidence="12 13" key="1">
    <citation type="journal article" date="2013" name="PLoS ONE">
        <title>Bacterial endosymbiosis in a chordate host: long-term co-evolution and conservation of secondary metabolism.</title>
        <authorList>
            <person name="Kwan J.C."/>
            <person name="Schmidt E.W."/>
        </authorList>
    </citation>
    <scope>NUCLEOTIDE SEQUENCE [LARGE SCALE GENOMIC DNA]</scope>
    <source>
        <strain evidence="13">L6</strain>
    </source>
</reference>
<dbReference type="FunFam" id="3.40.1440.10:FF:000001">
    <property type="entry name" value="UvrABC system protein C"/>
    <property type="match status" value="1"/>
</dbReference>
<comment type="caution">
    <text evidence="12">The sequence shown here is derived from an EMBL/GenBank/DDBJ whole genome shotgun (WGS) entry which is preliminary data.</text>
</comment>
<evidence type="ECO:0000313" key="12">
    <source>
        <dbReference type="EMBL" id="ETO91056.1"/>
    </source>
</evidence>
<feature type="domain" description="UvrC family homology region profile" evidence="11">
    <location>
        <begin position="240"/>
        <end position="452"/>
    </location>
</feature>
<dbReference type="NCBIfam" id="TIGR00194">
    <property type="entry name" value="uvrC"/>
    <property type="match status" value="1"/>
</dbReference>
<name>W2UY61_9RICK</name>
<proteinExistence type="inferred from homology"/>
<accession>W2UY61</accession>
<dbReference type="PROSITE" id="PS50164">
    <property type="entry name" value="GIY_YIG"/>
    <property type="match status" value="1"/>
</dbReference>
<evidence type="ECO:0000256" key="4">
    <source>
        <dbReference type="ARBA" id="ARBA00022801"/>
    </source>
</evidence>
<dbReference type="Pfam" id="PF08459">
    <property type="entry name" value="UvrC_RNaseH_dom"/>
    <property type="match status" value="1"/>
</dbReference>
<dbReference type="PROSITE" id="PS50151">
    <property type="entry name" value="UVR"/>
    <property type="match status" value="1"/>
</dbReference>
<comment type="function">
    <text evidence="8">The UvrABC repair system catalyzes the recognition and processing of DNA lesions. UvrC both incises the 5' and 3' sides of the lesion. The N-terminal half is responsible for the 3' incision and the C-terminal half is responsible for the 5' incision.</text>
</comment>
<evidence type="ECO:0000256" key="5">
    <source>
        <dbReference type="ARBA" id="ARBA00022881"/>
    </source>
</evidence>
<keyword evidence="13" id="KW-1185">Reference proteome</keyword>
<comment type="similarity">
    <text evidence="8">Belongs to the UvrC family.</text>
</comment>
<dbReference type="SMART" id="SM00278">
    <property type="entry name" value="HhH1"/>
    <property type="match status" value="2"/>
</dbReference>
<dbReference type="Pfam" id="PF01541">
    <property type="entry name" value="GIY-YIG"/>
    <property type="match status" value="1"/>
</dbReference>
<keyword evidence="4" id="KW-0378">Hydrolase</keyword>
<dbReference type="Gene3D" id="3.40.1440.10">
    <property type="entry name" value="GIY-YIG endonuclease"/>
    <property type="match status" value="1"/>
</dbReference>
<dbReference type="SMART" id="SM00465">
    <property type="entry name" value="GIYc"/>
    <property type="match status" value="1"/>
</dbReference>
<dbReference type="InterPro" id="IPR047296">
    <property type="entry name" value="GIY-YIG_UvrC_Cho"/>
</dbReference>
<dbReference type="CDD" id="cd10434">
    <property type="entry name" value="GIY-YIG_UvrC_Cho"/>
    <property type="match status" value="1"/>
</dbReference>
<dbReference type="GO" id="GO:0006289">
    <property type="term" value="P:nucleotide-excision repair"/>
    <property type="evidence" value="ECO:0007669"/>
    <property type="project" value="UniProtKB-UniRule"/>
</dbReference>
<dbReference type="Pfam" id="PF14520">
    <property type="entry name" value="HHH_5"/>
    <property type="match status" value="1"/>
</dbReference>
<dbReference type="PATRIC" id="fig|1401685.3.peg.952"/>
<keyword evidence="5 8" id="KW-0267">Excision nuclease</keyword>
<keyword evidence="6 8" id="KW-0234">DNA repair</keyword>
<dbReference type="Proteomes" id="UP000018951">
    <property type="component" value="Unassembled WGS sequence"/>
</dbReference>
<evidence type="ECO:0000259" key="9">
    <source>
        <dbReference type="PROSITE" id="PS50151"/>
    </source>
</evidence>
<comment type="subunit">
    <text evidence="8">Interacts with UvrB in an incision complex.</text>
</comment>
<dbReference type="InterPro" id="IPR001162">
    <property type="entry name" value="UvrC_RNase_H_dom"/>
</dbReference>
<dbReference type="Gene3D" id="3.30.420.340">
    <property type="entry name" value="UvrC, RNAse H endonuclease domain"/>
    <property type="match status" value="1"/>
</dbReference>
<keyword evidence="1 8" id="KW-0963">Cytoplasm</keyword>
<dbReference type="EMBL" id="AXCJ01000009">
    <property type="protein sequence ID" value="ETO91056.1"/>
    <property type="molecule type" value="Genomic_DNA"/>
</dbReference>
<protein>
    <recommendedName>
        <fullName evidence="8">UvrABC system protein C</fullName>
        <shortName evidence="8">Protein UvrC</shortName>
    </recommendedName>
    <alternativeName>
        <fullName evidence="8">Excinuclease ABC subunit C</fullName>
    </alternativeName>
</protein>
<dbReference type="GO" id="GO:0009380">
    <property type="term" value="C:excinuclease repair complex"/>
    <property type="evidence" value="ECO:0007669"/>
    <property type="project" value="InterPro"/>
</dbReference>
<evidence type="ECO:0000256" key="8">
    <source>
        <dbReference type="HAMAP-Rule" id="MF_00203"/>
    </source>
</evidence>
<dbReference type="GO" id="GO:0003677">
    <property type="term" value="F:DNA binding"/>
    <property type="evidence" value="ECO:0007669"/>
    <property type="project" value="UniProtKB-UniRule"/>
</dbReference>